<dbReference type="RefSeq" id="XP_022467264.1">
    <property type="nucleotide sequence ID" value="XM_022611027.1"/>
</dbReference>
<dbReference type="OMA" id="DASWNTE"/>
<protein>
    <submittedName>
        <fullName evidence="1">Uncharacterized protein</fullName>
    </submittedName>
</protein>
<organism evidence="1 2">
    <name type="scientific">Huiozyma naganishii (strain ATCC MYA-139 / BCRC 22969 / CBS 8797 / KCTC 17520 / NBRC 10181 / NCYC 3082 / Yp74L-3)</name>
    <name type="common">Yeast</name>
    <name type="synonym">Kazachstania naganishii</name>
    <dbReference type="NCBI Taxonomy" id="1071383"/>
    <lineage>
        <taxon>Eukaryota</taxon>
        <taxon>Fungi</taxon>
        <taxon>Dikarya</taxon>
        <taxon>Ascomycota</taxon>
        <taxon>Saccharomycotina</taxon>
        <taxon>Saccharomycetes</taxon>
        <taxon>Saccharomycetales</taxon>
        <taxon>Saccharomycetaceae</taxon>
        <taxon>Huiozyma</taxon>
    </lineage>
</organism>
<dbReference type="STRING" id="1071383.J7RDV9"/>
<dbReference type="GeneID" id="34528800"/>
<dbReference type="PANTHER" id="PTHR11439">
    <property type="entry name" value="GAG-POL-RELATED RETROTRANSPOSON"/>
    <property type="match status" value="1"/>
</dbReference>
<proteinExistence type="predicted"/>
<dbReference type="eggNOG" id="KOG0017">
    <property type="taxonomic scope" value="Eukaryota"/>
</dbReference>
<sequence>MEEEKLDTDILGLDLKYDLRKGVISLDMRSYLTKLEEEYKNVIGDYGKIGKVPHVTSYKIHPKEQVFEIDKTEYKRKVKYLQELIGKLNYVRSRGRLDIEFAVRKSCQLVLYPHPKVIEATEKITRYLFGTKTLGMTFKRDVNKALNITVVSDASWNTEFDLKSRAGAAIWLENNFFYGFSKKSTIVCDSSAESELDALNMAEKIALFLKFKLEKICPNKKRKITLITDSAPALGWLKQDYYKPHTKFIGLRVERLKERVDDPKPIISNTPP</sequence>
<dbReference type="EMBL" id="HE978326">
    <property type="protein sequence ID" value="CCK73020.1"/>
    <property type="molecule type" value="Genomic_DNA"/>
</dbReference>
<dbReference type="KEGG" id="kng:KNAG_0M01670"/>
<dbReference type="Proteomes" id="UP000006310">
    <property type="component" value="Chromosome 13"/>
</dbReference>
<dbReference type="SUPFAM" id="SSF56672">
    <property type="entry name" value="DNA/RNA polymerases"/>
    <property type="match status" value="1"/>
</dbReference>
<gene>
    <name evidence="1" type="primary">KNAG0M01670</name>
    <name evidence="1" type="ordered locus">KNAG_0M01670</name>
</gene>
<reference evidence="1 2" key="1">
    <citation type="journal article" date="2011" name="Proc. Natl. Acad. Sci. U.S.A.">
        <title>Evolutionary erosion of yeast sex chromosomes by mating-type switching accidents.</title>
        <authorList>
            <person name="Gordon J.L."/>
            <person name="Armisen D."/>
            <person name="Proux-Wera E."/>
            <person name="Oheigeartaigh S.S."/>
            <person name="Byrne K.P."/>
            <person name="Wolfe K.H."/>
        </authorList>
    </citation>
    <scope>NUCLEOTIDE SEQUENCE [LARGE SCALE GENOMIC DNA]</scope>
    <source>
        <strain evidence="2">ATCC MYA-139 / BCRC 22969 / CBS 8797 / CCRC 22969 / KCTC 17520 / NBRC 10181 / NCYC 3082</strain>
    </source>
</reference>
<dbReference type="HOGENOM" id="CLU_089376_0_0_1"/>
<dbReference type="CDD" id="cd09272">
    <property type="entry name" value="RNase_HI_RT_Ty1"/>
    <property type="match status" value="1"/>
</dbReference>
<dbReference type="InterPro" id="IPR043502">
    <property type="entry name" value="DNA/RNA_pol_sf"/>
</dbReference>
<name>J7RDV9_HUIN7</name>
<evidence type="ECO:0000313" key="1">
    <source>
        <dbReference type="EMBL" id="CCK73020.1"/>
    </source>
</evidence>
<accession>J7RDV9</accession>
<dbReference type="AlphaFoldDB" id="J7RDV9"/>
<dbReference type="OrthoDB" id="8027607at2759"/>
<keyword evidence="2" id="KW-1185">Reference proteome</keyword>
<dbReference type="PANTHER" id="PTHR11439:SF467">
    <property type="entry name" value="INTEGRASE CATALYTIC DOMAIN-CONTAINING PROTEIN"/>
    <property type="match status" value="1"/>
</dbReference>
<reference evidence="2" key="2">
    <citation type="submission" date="2012-08" db="EMBL/GenBank/DDBJ databases">
        <title>Genome sequence of Kazachstania naganishii.</title>
        <authorList>
            <person name="Gordon J.L."/>
            <person name="Armisen D."/>
            <person name="Proux-Wera E."/>
            <person name="OhEigeartaigh S.S."/>
            <person name="Byrne K.P."/>
            <person name="Wolfe K.H."/>
        </authorList>
    </citation>
    <scope>NUCLEOTIDE SEQUENCE [LARGE SCALE GENOMIC DNA]</scope>
    <source>
        <strain evidence="2">ATCC MYA-139 / BCRC 22969 / CBS 8797 / CCRC 22969 / KCTC 17520 / NBRC 10181 / NCYC 3082</strain>
    </source>
</reference>
<evidence type="ECO:0000313" key="2">
    <source>
        <dbReference type="Proteomes" id="UP000006310"/>
    </source>
</evidence>